<dbReference type="Pfam" id="PF08284">
    <property type="entry name" value="RVP_2"/>
    <property type="match status" value="1"/>
</dbReference>
<dbReference type="Gene3D" id="2.40.70.10">
    <property type="entry name" value="Acid Proteases"/>
    <property type="match status" value="1"/>
</dbReference>
<organism evidence="1 2">
    <name type="scientific">Smittium culicis</name>
    <dbReference type="NCBI Taxonomy" id="133412"/>
    <lineage>
        <taxon>Eukaryota</taxon>
        <taxon>Fungi</taxon>
        <taxon>Fungi incertae sedis</taxon>
        <taxon>Zoopagomycota</taxon>
        <taxon>Kickxellomycotina</taxon>
        <taxon>Harpellomycetes</taxon>
        <taxon>Harpellales</taxon>
        <taxon>Legeriomycetaceae</taxon>
        <taxon>Smittium</taxon>
    </lineage>
</organism>
<protein>
    <recommendedName>
        <fullName evidence="3">DNA damage-inducible protein 1</fullName>
    </recommendedName>
</protein>
<name>A0A1R1YL37_9FUNG</name>
<dbReference type="AlphaFoldDB" id="A0A1R1YL37"/>
<comment type="caution">
    <text evidence="1">The sequence shown here is derived from an EMBL/GenBank/DDBJ whole genome shotgun (WGS) entry which is preliminary data.</text>
</comment>
<gene>
    <name evidence="1" type="ORF">AYI69_g3127</name>
</gene>
<sequence>MSEIGLEIDDKDTQTVVTADGSMHNKIGSITSLPITIEDYIFPCDTLVLELSKPLLILGTDWFSRYNAVIDLKSKELVLEKPEKEIEDTITKFQDIFATDIKELTQTKVTEHFIDTGDAQP</sequence>
<evidence type="ECO:0000313" key="1">
    <source>
        <dbReference type="EMBL" id="OMJ27436.1"/>
    </source>
</evidence>
<accession>A0A1R1YL37</accession>
<feature type="non-terminal residue" evidence="1">
    <location>
        <position position="121"/>
    </location>
</feature>
<evidence type="ECO:0000313" key="2">
    <source>
        <dbReference type="Proteomes" id="UP000187429"/>
    </source>
</evidence>
<dbReference type="OrthoDB" id="8063929at2759"/>
<dbReference type="InterPro" id="IPR021109">
    <property type="entry name" value="Peptidase_aspartic_dom_sf"/>
</dbReference>
<dbReference type="SUPFAM" id="SSF50630">
    <property type="entry name" value="Acid proteases"/>
    <property type="match status" value="1"/>
</dbReference>
<dbReference type="Proteomes" id="UP000187429">
    <property type="component" value="Unassembled WGS sequence"/>
</dbReference>
<dbReference type="EMBL" id="LSSM01001018">
    <property type="protein sequence ID" value="OMJ27436.1"/>
    <property type="molecule type" value="Genomic_DNA"/>
</dbReference>
<keyword evidence="2" id="KW-1185">Reference proteome</keyword>
<evidence type="ECO:0008006" key="3">
    <source>
        <dbReference type="Google" id="ProtNLM"/>
    </source>
</evidence>
<reference evidence="2" key="1">
    <citation type="submission" date="2017-01" db="EMBL/GenBank/DDBJ databases">
        <authorList>
            <person name="Wang Y."/>
            <person name="White M."/>
            <person name="Kvist S."/>
            <person name="Moncalvo J.-M."/>
        </authorList>
    </citation>
    <scope>NUCLEOTIDE SEQUENCE [LARGE SCALE GENOMIC DNA]</scope>
    <source>
        <strain evidence="2">ID-206-W2</strain>
    </source>
</reference>
<proteinExistence type="predicted"/>